<organism evidence="1 2">
    <name type="scientific">Tuber magnatum</name>
    <name type="common">white Piedmont truffle</name>
    <dbReference type="NCBI Taxonomy" id="42249"/>
    <lineage>
        <taxon>Eukaryota</taxon>
        <taxon>Fungi</taxon>
        <taxon>Dikarya</taxon>
        <taxon>Ascomycota</taxon>
        <taxon>Pezizomycotina</taxon>
        <taxon>Pezizomycetes</taxon>
        <taxon>Pezizales</taxon>
        <taxon>Tuberaceae</taxon>
        <taxon>Tuber</taxon>
    </lineage>
</organism>
<name>A0A317SEH3_9PEZI</name>
<keyword evidence="2" id="KW-1185">Reference proteome</keyword>
<gene>
    <name evidence="1" type="ORF">C7212DRAFT_287254</name>
</gene>
<dbReference type="OrthoDB" id="5401989at2759"/>
<reference evidence="1 2" key="1">
    <citation type="submission" date="2018-03" db="EMBL/GenBank/DDBJ databases">
        <title>Genomes of Pezizomycetes fungi and the evolution of truffles.</title>
        <authorList>
            <person name="Murat C."/>
            <person name="Payen T."/>
            <person name="Noel B."/>
            <person name="Kuo A."/>
            <person name="Martin F.M."/>
        </authorList>
    </citation>
    <scope>NUCLEOTIDE SEQUENCE [LARGE SCALE GENOMIC DNA]</scope>
    <source>
        <strain evidence="1">091103-1</strain>
    </source>
</reference>
<accession>A0A317SEH3</accession>
<proteinExistence type="predicted"/>
<dbReference type="Proteomes" id="UP000246991">
    <property type="component" value="Unassembled WGS sequence"/>
</dbReference>
<dbReference type="AlphaFoldDB" id="A0A317SEH3"/>
<dbReference type="EMBL" id="PYWC01000117">
    <property type="protein sequence ID" value="PWW72137.1"/>
    <property type="molecule type" value="Genomic_DNA"/>
</dbReference>
<comment type="caution">
    <text evidence="1">The sequence shown here is derived from an EMBL/GenBank/DDBJ whole genome shotgun (WGS) entry which is preliminary data.</text>
</comment>
<evidence type="ECO:0000313" key="2">
    <source>
        <dbReference type="Proteomes" id="UP000246991"/>
    </source>
</evidence>
<evidence type="ECO:0000313" key="1">
    <source>
        <dbReference type="EMBL" id="PWW72137.1"/>
    </source>
</evidence>
<protein>
    <submittedName>
        <fullName evidence="1">Uncharacterized protein</fullName>
    </submittedName>
</protein>
<sequence>MALNLARQLRFHRGFPYRYYRGTHHHSRYIHNTARKRAIDELLGEGVAKPEGIKVLSQLERLSVVETELTILTKTINNGLGRIESWIKLMATFGSGTVLFGFGTLAYKVIVYDITANKEMRDHIERTTAASERRIEEKLENLKLSTKSELDNLRLSMELNIRK</sequence>